<keyword evidence="3" id="KW-1185">Reference proteome</keyword>
<dbReference type="AlphaFoldDB" id="A0A9D4QX98"/>
<evidence type="ECO:0000313" key="2">
    <source>
        <dbReference type="EMBL" id="KAH3846328.1"/>
    </source>
</evidence>
<dbReference type="Proteomes" id="UP000828390">
    <property type="component" value="Unassembled WGS sequence"/>
</dbReference>
<dbReference type="EMBL" id="JAIWYP010000003">
    <property type="protein sequence ID" value="KAH3846328.1"/>
    <property type="molecule type" value="Genomic_DNA"/>
</dbReference>
<dbReference type="OrthoDB" id="6131747at2759"/>
<comment type="caution">
    <text evidence="2">The sequence shown here is derived from an EMBL/GenBank/DDBJ whole genome shotgun (WGS) entry which is preliminary data.</text>
</comment>
<name>A0A9D4QX98_DREPO</name>
<organism evidence="2 3">
    <name type="scientific">Dreissena polymorpha</name>
    <name type="common">Zebra mussel</name>
    <name type="synonym">Mytilus polymorpha</name>
    <dbReference type="NCBI Taxonomy" id="45954"/>
    <lineage>
        <taxon>Eukaryota</taxon>
        <taxon>Metazoa</taxon>
        <taxon>Spiralia</taxon>
        <taxon>Lophotrochozoa</taxon>
        <taxon>Mollusca</taxon>
        <taxon>Bivalvia</taxon>
        <taxon>Autobranchia</taxon>
        <taxon>Heteroconchia</taxon>
        <taxon>Euheterodonta</taxon>
        <taxon>Imparidentia</taxon>
        <taxon>Neoheterodontei</taxon>
        <taxon>Myida</taxon>
        <taxon>Dreissenoidea</taxon>
        <taxon>Dreissenidae</taxon>
        <taxon>Dreissena</taxon>
    </lineage>
</organism>
<evidence type="ECO:0000256" key="1">
    <source>
        <dbReference type="SAM" id="MobiDB-lite"/>
    </source>
</evidence>
<reference evidence="2" key="1">
    <citation type="journal article" date="2019" name="bioRxiv">
        <title>The Genome of the Zebra Mussel, Dreissena polymorpha: A Resource for Invasive Species Research.</title>
        <authorList>
            <person name="McCartney M.A."/>
            <person name="Auch B."/>
            <person name="Kono T."/>
            <person name="Mallez S."/>
            <person name="Zhang Y."/>
            <person name="Obille A."/>
            <person name="Becker A."/>
            <person name="Abrahante J.E."/>
            <person name="Garbe J."/>
            <person name="Badalamenti J.P."/>
            <person name="Herman A."/>
            <person name="Mangelson H."/>
            <person name="Liachko I."/>
            <person name="Sullivan S."/>
            <person name="Sone E.D."/>
            <person name="Koren S."/>
            <person name="Silverstein K.A.T."/>
            <person name="Beckman K.B."/>
            <person name="Gohl D.M."/>
        </authorList>
    </citation>
    <scope>NUCLEOTIDE SEQUENCE</scope>
    <source>
        <strain evidence="2">Duluth1</strain>
        <tissue evidence="2">Whole animal</tissue>
    </source>
</reference>
<protein>
    <submittedName>
        <fullName evidence="2">Uncharacterized protein</fullName>
    </submittedName>
</protein>
<sequence>MTILHSSSGRPYCTTDARIQAVLPQLSDLRLVALTKQLSRNRKQLYLTQGNLATELVRTKQHIDREQKLSDDRLTSISTPYRKSLFHVRGVQKCLERRKTDLILDNSSKMFGKYGGLEVKSLKSEIDVIMKEYSYTNIKTQLCKKLLADSKSDGRIMNPNSCLPVLNAILNRPKMVQRREKPLGFDTPSPKPEPDVDTYDNEYSEQTRPHKRSFVLPPVKATRLFSPSKSKRREINTVVPMERAYTVI</sequence>
<feature type="region of interest" description="Disordered" evidence="1">
    <location>
        <begin position="179"/>
        <end position="210"/>
    </location>
</feature>
<evidence type="ECO:0000313" key="3">
    <source>
        <dbReference type="Proteomes" id="UP000828390"/>
    </source>
</evidence>
<accession>A0A9D4QX98</accession>
<proteinExistence type="predicted"/>
<gene>
    <name evidence="2" type="ORF">DPMN_088628</name>
</gene>
<reference evidence="2" key="2">
    <citation type="submission" date="2020-11" db="EMBL/GenBank/DDBJ databases">
        <authorList>
            <person name="McCartney M.A."/>
            <person name="Auch B."/>
            <person name="Kono T."/>
            <person name="Mallez S."/>
            <person name="Becker A."/>
            <person name="Gohl D.M."/>
            <person name="Silverstein K.A.T."/>
            <person name="Koren S."/>
            <person name="Bechman K.B."/>
            <person name="Herman A."/>
            <person name="Abrahante J.E."/>
            <person name="Garbe J."/>
        </authorList>
    </citation>
    <scope>NUCLEOTIDE SEQUENCE</scope>
    <source>
        <strain evidence="2">Duluth1</strain>
        <tissue evidence="2">Whole animal</tissue>
    </source>
</reference>